<feature type="region of interest" description="Disordered" evidence="1">
    <location>
        <begin position="224"/>
        <end position="246"/>
    </location>
</feature>
<organism evidence="2">
    <name type="scientific">Brassica napus</name>
    <name type="common">Rape</name>
    <dbReference type="NCBI Taxonomy" id="3708"/>
    <lineage>
        <taxon>Eukaryota</taxon>
        <taxon>Viridiplantae</taxon>
        <taxon>Streptophyta</taxon>
        <taxon>Embryophyta</taxon>
        <taxon>Tracheophyta</taxon>
        <taxon>Spermatophyta</taxon>
        <taxon>Magnoliopsida</taxon>
        <taxon>eudicotyledons</taxon>
        <taxon>Gunneridae</taxon>
        <taxon>Pentapetalae</taxon>
        <taxon>rosids</taxon>
        <taxon>malvids</taxon>
        <taxon>Brassicales</taxon>
        <taxon>Brassicaceae</taxon>
        <taxon>Brassiceae</taxon>
        <taxon>Brassica</taxon>
    </lineage>
</organism>
<feature type="compositionally biased region" description="Polar residues" evidence="1">
    <location>
        <begin position="49"/>
        <end position="62"/>
    </location>
</feature>
<dbReference type="Proteomes" id="UP001295469">
    <property type="component" value="Chromosome C09"/>
</dbReference>
<feature type="region of interest" description="Disordered" evidence="1">
    <location>
        <begin position="174"/>
        <end position="204"/>
    </location>
</feature>
<evidence type="ECO:0000313" key="2">
    <source>
        <dbReference type="EMBL" id="CAF1767070.1"/>
    </source>
</evidence>
<name>A0A816IXM4_BRANA</name>
<evidence type="ECO:0000256" key="1">
    <source>
        <dbReference type="SAM" id="MobiDB-lite"/>
    </source>
</evidence>
<feature type="compositionally biased region" description="Basic and acidic residues" evidence="1">
    <location>
        <begin position="22"/>
        <end position="36"/>
    </location>
</feature>
<proteinExistence type="predicted"/>
<reference evidence="2" key="1">
    <citation type="submission" date="2021-01" db="EMBL/GenBank/DDBJ databases">
        <authorList>
            <consortium name="Genoscope - CEA"/>
            <person name="William W."/>
        </authorList>
    </citation>
    <scope>NUCLEOTIDE SEQUENCE</scope>
</reference>
<sequence length="293" mass="31804">MVPPLKNKITPTTSRLSIGGHQEQRPHGESFYEKARGTNLQWRARERPQSQPKTPQGNTRSPPASEAPLSRNLYNYDFPPRPTIPTTEEVLAELQDVTIQYINCADPTESAARRLRVTQGEQQNLMANTVAGIIEAATATANFIAGAPQNTAGPTIILPDPRAVTQDTVLVDSSCSHPVASAPSKRRGRPPGTKKMAASPKNLLGASSRKHNFARIQSSLAKNCDVASSSLPPPPRSRKDEDPKDTGSSFYCTFVYGAPEVANRKGVWNALSDLSTSRTGAWFLTGDFNEIIN</sequence>
<dbReference type="EMBL" id="HG994373">
    <property type="protein sequence ID" value="CAF1767070.1"/>
    <property type="molecule type" value="Genomic_DNA"/>
</dbReference>
<feature type="non-terminal residue" evidence="2">
    <location>
        <position position="1"/>
    </location>
</feature>
<gene>
    <name evidence="2" type="ORF">DARMORV10_C09P49690.1</name>
</gene>
<protein>
    <submittedName>
        <fullName evidence="2">(rape) hypothetical protein</fullName>
    </submittedName>
</protein>
<feature type="region of interest" description="Disordered" evidence="1">
    <location>
        <begin position="1"/>
        <end position="75"/>
    </location>
</feature>
<accession>A0A816IXM4</accession>
<dbReference type="AlphaFoldDB" id="A0A816IXM4"/>